<dbReference type="PANTHER" id="PTHR30329">
    <property type="entry name" value="STATOR ELEMENT OF FLAGELLAR MOTOR COMPLEX"/>
    <property type="match status" value="1"/>
</dbReference>
<evidence type="ECO:0000256" key="1">
    <source>
        <dbReference type="PROSITE-ProRule" id="PRU00473"/>
    </source>
</evidence>
<evidence type="ECO:0000256" key="2">
    <source>
        <dbReference type="SAM" id="Phobius"/>
    </source>
</evidence>
<evidence type="ECO:0000259" key="3">
    <source>
        <dbReference type="PROSITE" id="PS51123"/>
    </source>
</evidence>
<dbReference type="Pfam" id="PF00691">
    <property type="entry name" value="OmpA"/>
    <property type="match status" value="1"/>
</dbReference>
<dbReference type="STRING" id="477680.SAMN05421788_103136"/>
<dbReference type="AlphaFoldDB" id="A0A173MJY4"/>
<dbReference type="GO" id="GO:0016020">
    <property type="term" value="C:membrane"/>
    <property type="evidence" value="ECO:0007669"/>
    <property type="project" value="UniProtKB-UniRule"/>
</dbReference>
<accession>A0A173MJY4</accession>
<dbReference type="InterPro" id="IPR050330">
    <property type="entry name" value="Bact_OuterMem_StrucFunc"/>
</dbReference>
<dbReference type="RefSeq" id="WP_076378808.1">
    <property type="nucleotide sequence ID" value="NZ_AP017422.1"/>
</dbReference>
<organism evidence="4 5">
    <name type="scientific">Filimonas lacunae</name>
    <dbReference type="NCBI Taxonomy" id="477680"/>
    <lineage>
        <taxon>Bacteria</taxon>
        <taxon>Pseudomonadati</taxon>
        <taxon>Bacteroidota</taxon>
        <taxon>Chitinophagia</taxon>
        <taxon>Chitinophagales</taxon>
        <taxon>Chitinophagaceae</taxon>
        <taxon>Filimonas</taxon>
    </lineage>
</organism>
<dbReference type="Proteomes" id="UP000186917">
    <property type="component" value="Unassembled WGS sequence"/>
</dbReference>
<dbReference type="CDD" id="cd07185">
    <property type="entry name" value="OmpA_C-like"/>
    <property type="match status" value="1"/>
</dbReference>
<dbReference type="InterPro" id="IPR036737">
    <property type="entry name" value="OmpA-like_sf"/>
</dbReference>
<dbReference type="SUPFAM" id="SSF103088">
    <property type="entry name" value="OmpA-like"/>
    <property type="match status" value="1"/>
</dbReference>
<keyword evidence="5" id="KW-1185">Reference proteome</keyword>
<name>A0A173MJY4_9BACT</name>
<feature type="domain" description="OmpA-like" evidence="3">
    <location>
        <begin position="296"/>
        <end position="413"/>
    </location>
</feature>
<reference evidence="5" key="1">
    <citation type="submission" date="2017-01" db="EMBL/GenBank/DDBJ databases">
        <authorList>
            <person name="Varghese N."/>
            <person name="Submissions S."/>
        </authorList>
    </citation>
    <scope>NUCLEOTIDE SEQUENCE [LARGE SCALE GENOMIC DNA]</scope>
    <source>
        <strain evidence="5">DSM 21054</strain>
    </source>
</reference>
<dbReference type="Gene3D" id="3.30.1330.60">
    <property type="entry name" value="OmpA-like domain"/>
    <property type="match status" value="1"/>
</dbReference>
<keyword evidence="2" id="KW-1133">Transmembrane helix</keyword>
<proteinExistence type="predicted"/>
<sequence length="413" mass="43771">MSYNLVETAKNYFNNEFILQQAAQLNEKVSGVGMALNMAIPMALVNLITGVQAGPGNFIHIIKEGAGNYNPPTLLGELFGHRLSTASQTLAGYAGISQPAATQVLTAASTAAVTAAHDYATAQRLDATGITSWLTQEKAGALQALPAELRIMAPPEPVPYIPPVKPVTVTDETGSSTEAIEETVYEEEEPKKKIAVWVPVTLLVIVVGLAWYFLNSKKPAPQVVTPPPADSTKTVLPAAPVLSGALDSATGEYVYNTGKLITISLPNDGGTITAGENSTEAALCRFLQDSSQPLDSAHGNWFNFTGVRFAKGGKQITDSSRVQLNNLAMIMKAFSHARFKIGGYTDNTGDSAKNVLLSQDRAETVTMQLLKAGVEPPQITGVTGYGPLYPAGDNTTPEGRAMNRRIAVNVKAK</sequence>
<gene>
    <name evidence="4" type="ORF">SAMN05421788_103136</name>
</gene>
<keyword evidence="1 2" id="KW-0472">Membrane</keyword>
<dbReference type="EMBL" id="FTOR01000003">
    <property type="protein sequence ID" value="SIT04768.1"/>
    <property type="molecule type" value="Genomic_DNA"/>
</dbReference>
<evidence type="ECO:0000313" key="4">
    <source>
        <dbReference type="EMBL" id="SIT04768.1"/>
    </source>
</evidence>
<feature type="transmembrane region" description="Helical" evidence="2">
    <location>
        <begin position="194"/>
        <end position="214"/>
    </location>
</feature>
<dbReference type="PANTHER" id="PTHR30329:SF21">
    <property type="entry name" value="LIPOPROTEIN YIAD-RELATED"/>
    <property type="match status" value="1"/>
</dbReference>
<dbReference type="InterPro" id="IPR006665">
    <property type="entry name" value="OmpA-like"/>
</dbReference>
<evidence type="ECO:0000313" key="5">
    <source>
        <dbReference type="Proteomes" id="UP000186917"/>
    </source>
</evidence>
<dbReference type="KEGG" id="fln:FLA_3818"/>
<keyword evidence="2" id="KW-0812">Transmembrane</keyword>
<protein>
    <submittedName>
        <fullName evidence="4">Outer membrane protein OmpA</fullName>
    </submittedName>
</protein>
<dbReference type="PROSITE" id="PS51123">
    <property type="entry name" value="OMPA_2"/>
    <property type="match status" value="1"/>
</dbReference>
<dbReference type="OrthoDB" id="9782229at2"/>